<accession>A0A6P5EFI2</accession>
<dbReference type="Proteomes" id="UP000515123">
    <property type="component" value="Unplaced"/>
</dbReference>
<reference evidence="3" key="2">
    <citation type="submission" date="2025-08" db="UniProtKB">
        <authorList>
            <consortium name="RefSeq"/>
        </authorList>
    </citation>
    <scope>IDENTIFICATION</scope>
    <source>
        <tissue evidence="3">Leaf</tissue>
    </source>
</reference>
<keyword evidence="1" id="KW-1133">Transmembrane helix</keyword>
<dbReference type="AlphaFoldDB" id="A0A6P5EFI2"/>
<evidence type="ECO:0000313" key="2">
    <source>
        <dbReference type="Proteomes" id="UP000515123"/>
    </source>
</evidence>
<protein>
    <submittedName>
        <fullName evidence="3">Uncharacterized protein LOC109703938</fullName>
    </submittedName>
</protein>
<evidence type="ECO:0000313" key="3">
    <source>
        <dbReference type="RefSeq" id="XP_020080270.1"/>
    </source>
</evidence>
<gene>
    <name evidence="3" type="primary">LOC109703938</name>
</gene>
<reference evidence="2" key="1">
    <citation type="journal article" date="2015" name="Nat. Genet.">
        <title>The pineapple genome and the evolution of CAM photosynthesis.</title>
        <authorList>
            <person name="Ming R."/>
            <person name="VanBuren R."/>
            <person name="Wai C.M."/>
            <person name="Tang H."/>
            <person name="Schatz M.C."/>
            <person name="Bowers J.E."/>
            <person name="Lyons E."/>
            <person name="Wang M.L."/>
            <person name="Chen J."/>
            <person name="Biggers E."/>
            <person name="Zhang J."/>
            <person name="Huang L."/>
            <person name="Zhang L."/>
            <person name="Miao W."/>
            <person name="Zhang J."/>
            <person name="Ye Z."/>
            <person name="Miao C."/>
            <person name="Lin Z."/>
            <person name="Wang H."/>
            <person name="Zhou H."/>
            <person name="Yim W.C."/>
            <person name="Priest H.D."/>
            <person name="Zheng C."/>
            <person name="Woodhouse M."/>
            <person name="Edger P.P."/>
            <person name="Guyot R."/>
            <person name="Guo H.B."/>
            <person name="Guo H."/>
            <person name="Zheng G."/>
            <person name="Singh R."/>
            <person name="Sharma A."/>
            <person name="Min X."/>
            <person name="Zheng Y."/>
            <person name="Lee H."/>
            <person name="Gurtowski J."/>
            <person name="Sedlazeck F.J."/>
            <person name="Harkess A."/>
            <person name="McKain M.R."/>
            <person name="Liao Z."/>
            <person name="Fang J."/>
            <person name="Liu J."/>
            <person name="Zhang X."/>
            <person name="Zhang Q."/>
            <person name="Hu W."/>
            <person name="Qin Y."/>
            <person name="Wang K."/>
            <person name="Chen L.Y."/>
            <person name="Shirley N."/>
            <person name="Lin Y.R."/>
            <person name="Liu L.Y."/>
            <person name="Hernandez A.G."/>
            <person name="Wright C.L."/>
            <person name="Bulone V."/>
            <person name="Tuskan G.A."/>
            <person name="Heath K."/>
            <person name="Zee F."/>
            <person name="Moore P.H."/>
            <person name="Sunkar R."/>
            <person name="Leebens-Mack J.H."/>
            <person name="Mockler T."/>
            <person name="Bennetzen J.L."/>
            <person name="Freeling M."/>
            <person name="Sankoff D."/>
            <person name="Paterson A.H."/>
            <person name="Zhu X."/>
            <person name="Yang X."/>
            <person name="Smith J.A."/>
            <person name="Cushman J.C."/>
            <person name="Paull R.E."/>
            <person name="Yu Q."/>
        </authorList>
    </citation>
    <scope>NUCLEOTIDE SEQUENCE [LARGE SCALE GENOMIC DNA]</scope>
    <source>
        <strain evidence="2">cv. F153</strain>
    </source>
</reference>
<dbReference type="RefSeq" id="XP_020080270.1">
    <property type="nucleotide sequence ID" value="XM_020224681.1"/>
</dbReference>
<dbReference type="GeneID" id="109703938"/>
<sequence length="307" mass="35380">MRSCIIISLIKCTGCRFLYPHCCYILAYVFHPSLRSKPSCDRNRRSHSHDLDVFFFLGVSAMAAPVSIDINFRHLLRKICAKFSLNPPSYGMTLDVDLRFCSYVDVEIPRSSRIIEVITSWGAPSSNANRTKKDAARIAIGRLRNELRFEVKDTNYEERKSLTGLYDQLCHDHEELRDEYEMLKLDYDLLRRFYNSLVVERDRIVPDLEEMKENIDKCFEIIHEPNVVPMDGELAANPDEHVMPPSPDHSPTVCGPEHTMITDEDPDGTPKTPFNCKKLNFIFFLPSFSFPNGVILPYSELILFASF</sequence>
<organism evidence="2 3">
    <name type="scientific">Ananas comosus</name>
    <name type="common">Pineapple</name>
    <name type="synonym">Ananas ananas</name>
    <dbReference type="NCBI Taxonomy" id="4615"/>
    <lineage>
        <taxon>Eukaryota</taxon>
        <taxon>Viridiplantae</taxon>
        <taxon>Streptophyta</taxon>
        <taxon>Embryophyta</taxon>
        <taxon>Tracheophyta</taxon>
        <taxon>Spermatophyta</taxon>
        <taxon>Magnoliopsida</taxon>
        <taxon>Liliopsida</taxon>
        <taxon>Poales</taxon>
        <taxon>Bromeliaceae</taxon>
        <taxon>Bromelioideae</taxon>
        <taxon>Ananas</taxon>
    </lineage>
</organism>
<proteinExistence type="predicted"/>
<evidence type="ECO:0000256" key="1">
    <source>
        <dbReference type="SAM" id="Phobius"/>
    </source>
</evidence>
<feature type="transmembrane region" description="Helical" evidence="1">
    <location>
        <begin position="53"/>
        <end position="72"/>
    </location>
</feature>
<name>A0A6P5EFI2_ANACO</name>
<keyword evidence="2" id="KW-1185">Reference proteome</keyword>
<keyword evidence="1" id="KW-0812">Transmembrane</keyword>
<keyword evidence="1" id="KW-0472">Membrane</keyword>